<protein>
    <submittedName>
        <fullName evidence="1">Uncharacterized protein</fullName>
    </submittedName>
</protein>
<evidence type="ECO:0000313" key="2">
    <source>
        <dbReference type="Proteomes" id="UP001221302"/>
    </source>
</evidence>
<dbReference type="RefSeq" id="WP_321536549.1">
    <property type="nucleotide sequence ID" value="NZ_JARGDL010000018.1"/>
</dbReference>
<reference evidence="1" key="1">
    <citation type="submission" date="2023-03" db="EMBL/GenBank/DDBJ databases">
        <title>Stygiobacter electus gen. nov., sp. nov., facultatively anaerobic thermotolerant bacterium of the class Ignavibacteria from a well of Yessentuki mineral water deposit.</title>
        <authorList>
            <person name="Podosokorskaya O.A."/>
            <person name="Elcheninov A.G."/>
            <person name="Petrova N.F."/>
            <person name="Zavarzina D.G."/>
            <person name="Kublanov I.V."/>
            <person name="Merkel A.Y."/>
        </authorList>
    </citation>
    <scope>NUCLEOTIDE SEQUENCE</scope>
    <source>
        <strain evidence="1">09-Me</strain>
    </source>
</reference>
<dbReference type="Proteomes" id="UP001221302">
    <property type="component" value="Unassembled WGS sequence"/>
</dbReference>
<dbReference type="AlphaFoldDB" id="A0AAE3TCU4"/>
<name>A0AAE3TCU4_9BACT</name>
<dbReference type="EMBL" id="JARGDL010000018">
    <property type="protein sequence ID" value="MDF1612778.1"/>
    <property type="molecule type" value="Genomic_DNA"/>
</dbReference>
<sequence length="177" mass="20756">MKFLIKIIFILFLFQISFLIAQEKEKPIIHSVVIMPFDDYQEYPYNLDYIRQSLEIGFLQKGFNVVTSDSVWEIILDRDLRLTNLNTSDVEEIANDIKVDLIVFGKATDYATYRQSGIYSMKIVNKPILIKVFDVKKKEIILFERLTLNQNWGLFDQSISYENFGSTIAQQIKNMGY</sequence>
<proteinExistence type="predicted"/>
<gene>
    <name evidence="1" type="ORF">P0M35_11500</name>
</gene>
<organism evidence="1 2">
    <name type="scientific">Stygiobacter electus</name>
    <dbReference type="NCBI Taxonomy" id="3032292"/>
    <lineage>
        <taxon>Bacteria</taxon>
        <taxon>Pseudomonadati</taxon>
        <taxon>Ignavibacteriota</taxon>
        <taxon>Ignavibacteria</taxon>
        <taxon>Ignavibacteriales</taxon>
        <taxon>Melioribacteraceae</taxon>
        <taxon>Stygiobacter</taxon>
    </lineage>
</organism>
<comment type="caution">
    <text evidence="1">The sequence shown here is derived from an EMBL/GenBank/DDBJ whole genome shotgun (WGS) entry which is preliminary data.</text>
</comment>
<accession>A0AAE3TCU4</accession>
<evidence type="ECO:0000313" key="1">
    <source>
        <dbReference type="EMBL" id="MDF1612778.1"/>
    </source>
</evidence>
<keyword evidence="2" id="KW-1185">Reference proteome</keyword>
<dbReference type="Gene3D" id="3.40.50.10610">
    <property type="entry name" value="ABC-type transport auxiliary lipoprotein component"/>
    <property type="match status" value="1"/>
</dbReference>